<accession>A0A2A6CRW4</accession>
<sequence length="119" mass="13363">MASSQHVIESQSVVENLRDLMETVSVDIADDDAIDLMVYPMMLVDDQIPKLLTPLDQNGPDENPSLHFAYSLVTLTSERVRRRDGFFNLTTLLQQLAYLINRSDAESNAEHDGNKLATL</sequence>
<name>A0A2A6CRW4_PRIPA</name>
<evidence type="ECO:0000313" key="1">
    <source>
        <dbReference type="EnsemblMetazoa" id="PPA44696.1"/>
    </source>
</evidence>
<proteinExistence type="predicted"/>
<dbReference type="EnsemblMetazoa" id="PPA44696.1">
    <property type="protein sequence ID" value="PPA44696.1"/>
    <property type="gene ID" value="WBGene00283065"/>
</dbReference>
<accession>A0A8R1Z6C3</accession>
<gene>
    <name evidence="1" type="primary">WBGene00283065</name>
</gene>
<dbReference type="Proteomes" id="UP000005239">
    <property type="component" value="Unassembled WGS sequence"/>
</dbReference>
<protein>
    <submittedName>
        <fullName evidence="1">Uncharacterized protein</fullName>
    </submittedName>
</protein>
<reference evidence="2" key="1">
    <citation type="journal article" date="2008" name="Nat. Genet.">
        <title>The Pristionchus pacificus genome provides a unique perspective on nematode lifestyle and parasitism.</title>
        <authorList>
            <person name="Dieterich C."/>
            <person name="Clifton S.W."/>
            <person name="Schuster L.N."/>
            <person name="Chinwalla A."/>
            <person name="Delehaunty K."/>
            <person name="Dinkelacker I."/>
            <person name="Fulton L."/>
            <person name="Fulton R."/>
            <person name="Godfrey J."/>
            <person name="Minx P."/>
            <person name="Mitreva M."/>
            <person name="Roeseler W."/>
            <person name="Tian H."/>
            <person name="Witte H."/>
            <person name="Yang S.P."/>
            <person name="Wilson R.K."/>
            <person name="Sommer R.J."/>
        </authorList>
    </citation>
    <scope>NUCLEOTIDE SEQUENCE [LARGE SCALE GENOMIC DNA]</scope>
    <source>
        <strain evidence="2">PS312</strain>
    </source>
</reference>
<keyword evidence="2" id="KW-1185">Reference proteome</keyword>
<dbReference type="AlphaFoldDB" id="A0A2A6CRW4"/>
<reference evidence="1" key="2">
    <citation type="submission" date="2022-06" db="UniProtKB">
        <authorList>
            <consortium name="EnsemblMetazoa"/>
        </authorList>
    </citation>
    <scope>IDENTIFICATION</scope>
    <source>
        <strain evidence="1">PS312</strain>
    </source>
</reference>
<evidence type="ECO:0000313" key="2">
    <source>
        <dbReference type="Proteomes" id="UP000005239"/>
    </source>
</evidence>
<organism evidence="1 2">
    <name type="scientific">Pristionchus pacificus</name>
    <name type="common">Parasitic nematode worm</name>
    <dbReference type="NCBI Taxonomy" id="54126"/>
    <lineage>
        <taxon>Eukaryota</taxon>
        <taxon>Metazoa</taxon>
        <taxon>Ecdysozoa</taxon>
        <taxon>Nematoda</taxon>
        <taxon>Chromadorea</taxon>
        <taxon>Rhabditida</taxon>
        <taxon>Rhabditina</taxon>
        <taxon>Diplogasteromorpha</taxon>
        <taxon>Diplogasteroidea</taxon>
        <taxon>Neodiplogasteridae</taxon>
        <taxon>Pristionchus</taxon>
    </lineage>
</organism>